<evidence type="ECO:0000256" key="3">
    <source>
        <dbReference type="SAM" id="MobiDB-lite"/>
    </source>
</evidence>
<evidence type="ECO:0000256" key="1">
    <source>
        <dbReference type="ARBA" id="ARBA00023125"/>
    </source>
</evidence>
<protein>
    <submittedName>
        <fullName evidence="5">TetR family transcriptional regulator C-terminal domain-containing protein</fullName>
    </submittedName>
</protein>
<dbReference type="Proteomes" id="UP001314635">
    <property type="component" value="Unassembled WGS sequence"/>
</dbReference>
<evidence type="ECO:0000256" key="2">
    <source>
        <dbReference type="PROSITE-ProRule" id="PRU00335"/>
    </source>
</evidence>
<dbReference type="InterPro" id="IPR001647">
    <property type="entry name" value="HTH_TetR"/>
</dbReference>
<feature type="region of interest" description="Disordered" evidence="3">
    <location>
        <begin position="1"/>
        <end position="28"/>
    </location>
</feature>
<organism evidence="5 6">
    <name type="scientific">Bradyrhizobium denitrificans</name>
    <dbReference type="NCBI Taxonomy" id="2734912"/>
    <lineage>
        <taxon>Bacteria</taxon>
        <taxon>Pseudomonadati</taxon>
        <taxon>Pseudomonadota</taxon>
        <taxon>Alphaproteobacteria</taxon>
        <taxon>Hyphomicrobiales</taxon>
        <taxon>Nitrobacteraceae</taxon>
        <taxon>Bradyrhizobium</taxon>
    </lineage>
</organism>
<dbReference type="PANTHER" id="PTHR30328:SF54">
    <property type="entry name" value="HTH-TYPE TRANSCRIPTIONAL REPRESSOR SCO4008"/>
    <property type="match status" value="1"/>
</dbReference>
<dbReference type="PRINTS" id="PR00455">
    <property type="entry name" value="HTHTETR"/>
</dbReference>
<gene>
    <name evidence="5" type="ORF">JQ619_16265</name>
</gene>
<dbReference type="PANTHER" id="PTHR30328">
    <property type="entry name" value="TRANSCRIPTIONAL REPRESSOR"/>
    <property type="match status" value="1"/>
</dbReference>
<dbReference type="SUPFAM" id="SSF46689">
    <property type="entry name" value="Homeodomain-like"/>
    <property type="match status" value="1"/>
</dbReference>
<evidence type="ECO:0000313" key="6">
    <source>
        <dbReference type="Proteomes" id="UP001314635"/>
    </source>
</evidence>
<feature type="compositionally biased region" description="Basic residues" evidence="3">
    <location>
        <begin position="1"/>
        <end position="13"/>
    </location>
</feature>
<dbReference type="InterPro" id="IPR036271">
    <property type="entry name" value="Tet_transcr_reg_TetR-rel_C_sf"/>
</dbReference>
<keyword evidence="1 2" id="KW-0238">DNA-binding</keyword>
<reference evidence="6" key="1">
    <citation type="journal article" date="2021" name="ISME J.">
        <title>Evolutionary origin and ecological implication of a unique nif island in free-living Bradyrhizobium lineages.</title>
        <authorList>
            <person name="Tao J."/>
        </authorList>
    </citation>
    <scope>NUCLEOTIDE SEQUENCE [LARGE SCALE GENOMIC DNA]</scope>
    <source>
        <strain evidence="6">SZCCT0094</strain>
    </source>
</reference>
<evidence type="ECO:0000259" key="4">
    <source>
        <dbReference type="PROSITE" id="PS50977"/>
    </source>
</evidence>
<dbReference type="EMBL" id="JAFCLK010000014">
    <property type="protein sequence ID" value="MBR1137327.1"/>
    <property type="molecule type" value="Genomic_DNA"/>
</dbReference>
<keyword evidence="6" id="KW-1185">Reference proteome</keyword>
<sequence>MAARTTTKRKARKAATPDTETRAKTRGGEANVERILDAALSVFAMDGFAGARIDAIADLAGLSKPNLLYYFRTKQDLYLAVLKRTLDMWLVPLARIEPQSDPRTALTDYITTKLEYARDHPKASRLFAIEVMRGAPVLGKVLQDDLKQQVDGKVTLLRRWMTQGKLPRRDPHHLIFMIWATTQHYADFSTQVEAITGRTLQHPAFFTAARQSILDAVLGPEQD</sequence>
<dbReference type="Pfam" id="PF00440">
    <property type="entry name" value="TetR_N"/>
    <property type="match status" value="1"/>
</dbReference>
<comment type="caution">
    <text evidence="5">The sequence shown here is derived from an EMBL/GenBank/DDBJ whole genome shotgun (WGS) entry which is preliminary data.</text>
</comment>
<feature type="DNA-binding region" description="H-T-H motif" evidence="2">
    <location>
        <begin position="52"/>
        <end position="71"/>
    </location>
</feature>
<dbReference type="Gene3D" id="1.10.10.60">
    <property type="entry name" value="Homeodomain-like"/>
    <property type="match status" value="1"/>
</dbReference>
<dbReference type="InterPro" id="IPR013573">
    <property type="entry name" value="Tscrpt_reg_YcdC_C"/>
</dbReference>
<name>A0ABS5G7N0_9BRAD</name>
<dbReference type="Pfam" id="PF08362">
    <property type="entry name" value="TetR_C_3"/>
    <property type="match status" value="1"/>
</dbReference>
<evidence type="ECO:0000313" key="5">
    <source>
        <dbReference type="EMBL" id="MBR1137327.1"/>
    </source>
</evidence>
<dbReference type="Gene3D" id="1.10.357.10">
    <property type="entry name" value="Tetracycline Repressor, domain 2"/>
    <property type="match status" value="1"/>
</dbReference>
<dbReference type="RefSeq" id="WP_012045916.1">
    <property type="nucleotide sequence ID" value="NZ_JABFDP010000003.1"/>
</dbReference>
<feature type="compositionally biased region" description="Basic and acidic residues" evidence="3">
    <location>
        <begin position="19"/>
        <end position="28"/>
    </location>
</feature>
<dbReference type="SUPFAM" id="SSF48498">
    <property type="entry name" value="Tetracyclin repressor-like, C-terminal domain"/>
    <property type="match status" value="1"/>
</dbReference>
<dbReference type="InterPro" id="IPR050109">
    <property type="entry name" value="HTH-type_TetR-like_transc_reg"/>
</dbReference>
<dbReference type="InterPro" id="IPR009057">
    <property type="entry name" value="Homeodomain-like_sf"/>
</dbReference>
<feature type="domain" description="HTH tetR-type" evidence="4">
    <location>
        <begin position="29"/>
        <end position="89"/>
    </location>
</feature>
<dbReference type="PROSITE" id="PS50977">
    <property type="entry name" value="HTH_TETR_2"/>
    <property type="match status" value="1"/>
</dbReference>
<accession>A0ABS5G7N0</accession>
<proteinExistence type="predicted"/>